<reference evidence="1" key="1">
    <citation type="submission" date="2022-11" db="EMBL/GenBank/DDBJ databases">
        <authorList>
            <person name="Petersen C."/>
        </authorList>
    </citation>
    <scope>NUCLEOTIDE SEQUENCE</scope>
    <source>
        <strain evidence="1">IBT 20477</strain>
    </source>
</reference>
<proteinExistence type="predicted"/>
<comment type="caution">
    <text evidence="1">The sequence shown here is derived from an EMBL/GenBank/DDBJ whole genome shotgun (WGS) entry which is preliminary data.</text>
</comment>
<name>A0A9W9N535_9EURO</name>
<dbReference type="EMBL" id="JAPQKQ010000001">
    <property type="protein sequence ID" value="KAJ5213337.1"/>
    <property type="molecule type" value="Genomic_DNA"/>
</dbReference>
<evidence type="ECO:0000313" key="2">
    <source>
        <dbReference type="Proteomes" id="UP001150942"/>
    </source>
</evidence>
<evidence type="ECO:0000313" key="1">
    <source>
        <dbReference type="EMBL" id="KAJ5213337.1"/>
    </source>
</evidence>
<accession>A0A9W9N535</accession>
<gene>
    <name evidence="1" type="ORF">N7449_000506</name>
</gene>
<dbReference type="Proteomes" id="UP001150942">
    <property type="component" value="Unassembled WGS sequence"/>
</dbReference>
<organism evidence="1 2">
    <name type="scientific">Penicillium cf. viridicatum</name>
    <dbReference type="NCBI Taxonomy" id="2972119"/>
    <lineage>
        <taxon>Eukaryota</taxon>
        <taxon>Fungi</taxon>
        <taxon>Dikarya</taxon>
        <taxon>Ascomycota</taxon>
        <taxon>Pezizomycotina</taxon>
        <taxon>Eurotiomycetes</taxon>
        <taxon>Eurotiomycetidae</taxon>
        <taxon>Eurotiales</taxon>
        <taxon>Aspergillaceae</taxon>
        <taxon>Penicillium</taxon>
    </lineage>
</organism>
<dbReference type="AlphaFoldDB" id="A0A9W9N535"/>
<reference evidence="1" key="2">
    <citation type="journal article" date="2023" name="IMA Fungus">
        <title>Comparative genomic study of the Penicillium genus elucidates a diverse pangenome and 15 lateral gene transfer events.</title>
        <authorList>
            <person name="Petersen C."/>
            <person name="Sorensen T."/>
            <person name="Nielsen M.R."/>
            <person name="Sondergaard T.E."/>
            <person name="Sorensen J.L."/>
            <person name="Fitzpatrick D.A."/>
            <person name="Frisvad J.C."/>
            <person name="Nielsen K.L."/>
        </authorList>
    </citation>
    <scope>NUCLEOTIDE SEQUENCE</scope>
    <source>
        <strain evidence="1">IBT 20477</strain>
    </source>
</reference>
<dbReference type="OrthoDB" id="10310965at2759"/>
<sequence length="64" mass="7155">METVLWTTQDVLVWNLPENSASSGSQIFSLFFPSSHCAEYSIFVYPHIASLEVIQDLAFGLGFL</sequence>
<keyword evidence="2" id="KW-1185">Reference proteome</keyword>
<protein>
    <submittedName>
        <fullName evidence="1">Uncharacterized protein</fullName>
    </submittedName>
</protein>